<feature type="domain" description="F-box/LRR-repeat protein 15/At3g58940/PEG3-like LRR" evidence="3">
    <location>
        <begin position="119"/>
        <end position="211"/>
    </location>
</feature>
<reference evidence="5" key="2">
    <citation type="submission" date="2025-08" db="UniProtKB">
        <authorList>
            <consortium name="RefSeq"/>
        </authorList>
    </citation>
    <scope>IDENTIFICATION</scope>
    <source>
        <tissue evidence="5">Leaf</tissue>
    </source>
</reference>
<dbReference type="Proteomes" id="UP000694864">
    <property type="component" value="Chromosome 4"/>
</dbReference>
<feature type="region of interest" description="Disordered" evidence="1">
    <location>
        <begin position="1"/>
        <end position="30"/>
    </location>
</feature>
<accession>A0ABM1RL88</accession>
<dbReference type="InterPro" id="IPR053781">
    <property type="entry name" value="F-box_AtFBL13-like"/>
</dbReference>
<evidence type="ECO:0000313" key="5">
    <source>
        <dbReference type="RefSeq" id="XP_019099776.1"/>
    </source>
</evidence>
<sequence>MADDGRNGDGVTATDCDAHQHRRNLKRARDSSENLDSISSLHDVLIQQILSFLPTKIAMRTSVLSRRWRHVWPNTPSLSFDFEGFSNIRNLADFINETLARYTARKMMRFHLDSNHVRHCPPHDMNNCSVSWTSLKKLSLHSCYISEESLATILCGCPILEILRLYCLSQPTFLDLSKSPRLRVLKIKRRLLVTGATHIVAPHIHDLRLTNSQLPCTLVDVSSLTKVKLDIDFCQVTEELDARFLQIMALEMLEKLKNVQKLTFGENFRKILSLVELRGVSLPILKAQVLTLKTSISQYVIHGIVRVLQNSPQLKKLTLLYNSKCGFIREDLLDYYLEAHSLNLNRCWVLGETWPLESKHVASLMKIMLQNTKTLEKMVVIGLKGYYPRGRAFEELLQMVPMPSHDNNAAIVFT</sequence>
<dbReference type="Pfam" id="PF00646">
    <property type="entry name" value="F-box"/>
    <property type="match status" value="1"/>
</dbReference>
<dbReference type="Gene3D" id="1.20.1280.50">
    <property type="match status" value="1"/>
</dbReference>
<reference evidence="4" key="1">
    <citation type="journal article" date="2014" name="Nat. Commun.">
        <title>The emerging biofuel crop Camelina sativa retains a highly undifferentiated hexaploid genome structure.</title>
        <authorList>
            <person name="Kagale S."/>
            <person name="Koh C."/>
            <person name="Nixon J."/>
            <person name="Bollina V."/>
            <person name="Clarke W.E."/>
            <person name="Tuteja R."/>
            <person name="Spillane C."/>
            <person name="Robinson S.J."/>
            <person name="Links M.G."/>
            <person name="Clarke C."/>
            <person name="Higgins E.E."/>
            <person name="Huebert T."/>
            <person name="Sharpe A.G."/>
            <person name="Parkin I.A."/>
        </authorList>
    </citation>
    <scope>NUCLEOTIDE SEQUENCE [LARGE SCALE GENOMIC DNA]</scope>
    <source>
        <strain evidence="4">cv. DH55</strain>
    </source>
</reference>
<evidence type="ECO:0000313" key="4">
    <source>
        <dbReference type="Proteomes" id="UP000694864"/>
    </source>
</evidence>
<dbReference type="PANTHER" id="PTHR34223:SF51">
    <property type="entry name" value="OS06G0556300 PROTEIN"/>
    <property type="match status" value="1"/>
</dbReference>
<evidence type="ECO:0000256" key="1">
    <source>
        <dbReference type="SAM" id="MobiDB-lite"/>
    </source>
</evidence>
<evidence type="ECO:0000259" key="2">
    <source>
        <dbReference type="Pfam" id="PF00646"/>
    </source>
</evidence>
<dbReference type="SUPFAM" id="SSF81383">
    <property type="entry name" value="F-box domain"/>
    <property type="match status" value="1"/>
</dbReference>
<dbReference type="Gene3D" id="3.80.10.10">
    <property type="entry name" value="Ribonuclease Inhibitor"/>
    <property type="match status" value="1"/>
</dbReference>
<dbReference type="Pfam" id="PF24758">
    <property type="entry name" value="LRR_At5g56370"/>
    <property type="match status" value="1"/>
</dbReference>
<dbReference type="InterPro" id="IPR053197">
    <property type="entry name" value="F-box_SCFL_complex_component"/>
</dbReference>
<evidence type="ECO:0000259" key="3">
    <source>
        <dbReference type="Pfam" id="PF24758"/>
    </source>
</evidence>
<dbReference type="GeneID" id="104784280"/>
<dbReference type="CDD" id="cd22160">
    <property type="entry name" value="F-box_AtFBL13-like"/>
    <property type="match status" value="1"/>
</dbReference>
<dbReference type="InterPro" id="IPR032675">
    <property type="entry name" value="LRR_dom_sf"/>
</dbReference>
<keyword evidence="4" id="KW-1185">Reference proteome</keyword>
<dbReference type="PANTHER" id="PTHR34223">
    <property type="entry name" value="OS11G0201299 PROTEIN"/>
    <property type="match status" value="1"/>
</dbReference>
<proteinExistence type="predicted"/>
<organism evidence="4 5">
    <name type="scientific">Camelina sativa</name>
    <name type="common">False flax</name>
    <name type="synonym">Myagrum sativum</name>
    <dbReference type="NCBI Taxonomy" id="90675"/>
    <lineage>
        <taxon>Eukaryota</taxon>
        <taxon>Viridiplantae</taxon>
        <taxon>Streptophyta</taxon>
        <taxon>Embryophyta</taxon>
        <taxon>Tracheophyta</taxon>
        <taxon>Spermatophyta</taxon>
        <taxon>Magnoliopsida</taxon>
        <taxon>eudicotyledons</taxon>
        <taxon>Gunneridae</taxon>
        <taxon>Pentapetalae</taxon>
        <taxon>rosids</taxon>
        <taxon>malvids</taxon>
        <taxon>Brassicales</taxon>
        <taxon>Brassicaceae</taxon>
        <taxon>Camelineae</taxon>
        <taxon>Camelina</taxon>
    </lineage>
</organism>
<dbReference type="InterPro" id="IPR055411">
    <property type="entry name" value="LRR_FXL15/At3g58940/PEG3-like"/>
</dbReference>
<name>A0ABM1RL88_CAMSA</name>
<dbReference type="InterPro" id="IPR036047">
    <property type="entry name" value="F-box-like_dom_sf"/>
</dbReference>
<protein>
    <submittedName>
        <fullName evidence="5">F-box/LRR-repeat protein At3g18150</fullName>
    </submittedName>
</protein>
<dbReference type="InterPro" id="IPR001810">
    <property type="entry name" value="F-box_dom"/>
</dbReference>
<dbReference type="RefSeq" id="XP_019099776.1">
    <property type="nucleotide sequence ID" value="XM_019244231.1"/>
</dbReference>
<feature type="domain" description="F-box" evidence="2">
    <location>
        <begin position="38"/>
        <end position="73"/>
    </location>
</feature>
<gene>
    <name evidence="5" type="primary">LOC104784280</name>
</gene>
<dbReference type="SUPFAM" id="SSF52047">
    <property type="entry name" value="RNI-like"/>
    <property type="match status" value="1"/>
</dbReference>